<organism evidence="2 3">
    <name type="scientific">Candidatus Roizmanbacteria bacterium RIFCSPLOWO2_01_FULL_38_11</name>
    <dbReference type="NCBI Taxonomy" id="1802060"/>
    <lineage>
        <taxon>Bacteria</taxon>
        <taxon>Candidatus Roizmaniibacteriota</taxon>
    </lineage>
</organism>
<dbReference type="STRING" id="1802060.A2957_03520"/>
<sequence>MSTKYLNTIILLSLIGIFSIFMIDAFKKISAPKINPLSSNTVTITAKLTPSITPRPKDNKVVCRHSDFSFNVGNQWEYEVKRDRDKPITLITNLTEISTGSATFTHVLNNKEVRKTTMTCTSSGIYGILIPIEMLITTNKKDSSADSFLSESWARVKFLPPNHNVKLWKTHLSFNTPLNFLSNGPSEIVINHQSDDVGLSRNVTISIDESTLPIKLSQLGIKSNILIRYALKKNAGITKMILFVPGASSKESQIAVEMRKFKEYSAEPTAFPSDHL</sequence>
<keyword evidence="1" id="KW-0812">Transmembrane</keyword>
<keyword evidence="1" id="KW-0472">Membrane</keyword>
<feature type="transmembrane region" description="Helical" evidence="1">
    <location>
        <begin position="6"/>
        <end position="26"/>
    </location>
</feature>
<gene>
    <name evidence="2" type="ORF">A2957_03520</name>
</gene>
<comment type="caution">
    <text evidence="2">The sequence shown here is derived from an EMBL/GenBank/DDBJ whole genome shotgun (WGS) entry which is preliminary data.</text>
</comment>
<dbReference type="EMBL" id="MGAK01000003">
    <property type="protein sequence ID" value="OGK45294.1"/>
    <property type="molecule type" value="Genomic_DNA"/>
</dbReference>
<accession>A0A1F7IPJ3</accession>
<dbReference type="Proteomes" id="UP000179072">
    <property type="component" value="Unassembled WGS sequence"/>
</dbReference>
<reference evidence="2 3" key="1">
    <citation type="journal article" date="2016" name="Nat. Commun.">
        <title>Thousands of microbial genomes shed light on interconnected biogeochemical processes in an aquifer system.</title>
        <authorList>
            <person name="Anantharaman K."/>
            <person name="Brown C.T."/>
            <person name="Hug L.A."/>
            <person name="Sharon I."/>
            <person name="Castelle C.J."/>
            <person name="Probst A.J."/>
            <person name="Thomas B.C."/>
            <person name="Singh A."/>
            <person name="Wilkins M.J."/>
            <person name="Karaoz U."/>
            <person name="Brodie E.L."/>
            <person name="Williams K.H."/>
            <person name="Hubbard S.S."/>
            <person name="Banfield J.F."/>
        </authorList>
    </citation>
    <scope>NUCLEOTIDE SEQUENCE [LARGE SCALE GENOMIC DNA]</scope>
</reference>
<dbReference type="AlphaFoldDB" id="A0A1F7IPJ3"/>
<protein>
    <submittedName>
        <fullName evidence="2">Uncharacterized protein</fullName>
    </submittedName>
</protein>
<proteinExistence type="predicted"/>
<evidence type="ECO:0000313" key="2">
    <source>
        <dbReference type="EMBL" id="OGK45294.1"/>
    </source>
</evidence>
<evidence type="ECO:0000313" key="3">
    <source>
        <dbReference type="Proteomes" id="UP000179072"/>
    </source>
</evidence>
<evidence type="ECO:0000256" key="1">
    <source>
        <dbReference type="SAM" id="Phobius"/>
    </source>
</evidence>
<keyword evidence="1" id="KW-1133">Transmembrane helix</keyword>
<name>A0A1F7IPJ3_9BACT</name>